<evidence type="ECO:0000313" key="2">
    <source>
        <dbReference type="Proteomes" id="UP001202180"/>
    </source>
</evidence>
<comment type="caution">
    <text evidence="1">The sequence shown here is derived from an EMBL/GenBank/DDBJ whole genome shotgun (WGS) entry which is preliminary data.</text>
</comment>
<gene>
    <name evidence="1" type="ORF">M0L20_18155</name>
</gene>
<dbReference type="Proteomes" id="UP001202180">
    <property type="component" value="Unassembled WGS sequence"/>
</dbReference>
<evidence type="ECO:0008006" key="3">
    <source>
        <dbReference type="Google" id="ProtNLM"/>
    </source>
</evidence>
<sequence length="126" mass="14303">MVELQYSQSISLYQPMTQQDLTAPVDRVKVSRREQFVRAYQVFSDETTEQDLTSYRFSAELSNNQGMLLALSETSGISRPALNSVVVTLNTIRMGELATGAYTLLLYGVRDDEREIFVQLLMQVEP</sequence>
<proteinExistence type="predicted"/>
<organism evidence="1 2">
    <name type="scientific">Spirosoma liriopis</name>
    <dbReference type="NCBI Taxonomy" id="2937440"/>
    <lineage>
        <taxon>Bacteria</taxon>
        <taxon>Pseudomonadati</taxon>
        <taxon>Bacteroidota</taxon>
        <taxon>Cytophagia</taxon>
        <taxon>Cytophagales</taxon>
        <taxon>Cytophagaceae</taxon>
        <taxon>Spirosoma</taxon>
    </lineage>
</organism>
<keyword evidence="2" id="KW-1185">Reference proteome</keyword>
<reference evidence="1 2" key="1">
    <citation type="submission" date="2022-04" db="EMBL/GenBank/DDBJ databases">
        <title>Spirosoma sp. strain RP8 genome sequencing and assembly.</title>
        <authorList>
            <person name="Jung Y."/>
        </authorList>
    </citation>
    <scope>NUCLEOTIDE SEQUENCE [LARGE SCALE GENOMIC DNA]</scope>
    <source>
        <strain evidence="1 2">RP8</strain>
    </source>
</reference>
<dbReference type="RefSeq" id="WP_248478419.1">
    <property type="nucleotide sequence ID" value="NZ_JALPRF010000003.1"/>
</dbReference>
<protein>
    <recommendedName>
        <fullName evidence="3">DUF4469 domain-containing protein</fullName>
    </recommendedName>
</protein>
<accession>A0ABT0HP83</accession>
<dbReference type="EMBL" id="JALPRF010000003">
    <property type="protein sequence ID" value="MCK8493795.1"/>
    <property type="molecule type" value="Genomic_DNA"/>
</dbReference>
<name>A0ABT0HP83_9BACT</name>
<evidence type="ECO:0000313" key="1">
    <source>
        <dbReference type="EMBL" id="MCK8493795.1"/>
    </source>
</evidence>